<accession>A0A9N9P3Z9</accession>
<dbReference type="Proteomes" id="UP000789405">
    <property type="component" value="Unassembled WGS sequence"/>
</dbReference>
<dbReference type="AlphaFoldDB" id="A0A9N9P3Z9"/>
<gene>
    <name evidence="1" type="ORF">DERYTH_LOCUS23443</name>
</gene>
<dbReference type="EMBL" id="CAJVPY010035756">
    <property type="protein sequence ID" value="CAG8801356.1"/>
    <property type="molecule type" value="Genomic_DNA"/>
</dbReference>
<organism evidence="1 2">
    <name type="scientific">Dentiscutata erythropus</name>
    <dbReference type="NCBI Taxonomy" id="1348616"/>
    <lineage>
        <taxon>Eukaryota</taxon>
        <taxon>Fungi</taxon>
        <taxon>Fungi incertae sedis</taxon>
        <taxon>Mucoromycota</taxon>
        <taxon>Glomeromycotina</taxon>
        <taxon>Glomeromycetes</taxon>
        <taxon>Diversisporales</taxon>
        <taxon>Gigasporaceae</taxon>
        <taxon>Dentiscutata</taxon>
    </lineage>
</organism>
<evidence type="ECO:0000313" key="2">
    <source>
        <dbReference type="Proteomes" id="UP000789405"/>
    </source>
</evidence>
<feature type="non-terminal residue" evidence="1">
    <location>
        <position position="84"/>
    </location>
</feature>
<sequence>MLFRLLHSFIVKQYPQISPDFENADILVNTIELLSKFEKNIRNKMVHGIIVDEKGGDYKDVYNLTANSHPSRRGCATYSEQCSV</sequence>
<comment type="caution">
    <text evidence="1">The sequence shown here is derived from an EMBL/GenBank/DDBJ whole genome shotgun (WGS) entry which is preliminary data.</text>
</comment>
<reference evidence="1" key="1">
    <citation type="submission" date="2021-06" db="EMBL/GenBank/DDBJ databases">
        <authorList>
            <person name="Kallberg Y."/>
            <person name="Tangrot J."/>
            <person name="Rosling A."/>
        </authorList>
    </citation>
    <scope>NUCLEOTIDE SEQUENCE</scope>
    <source>
        <strain evidence="1">MA453B</strain>
    </source>
</reference>
<protein>
    <submittedName>
        <fullName evidence="1">5784_t:CDS:1</fullName>
    </submittedName>
</protein>
<evidence type="ECO:0000313" key="1">
    <source>
        <dbReference type="EMBL" id="CAG8801356.1"/>
    </source>
</evidence>
<proteinExistence type="predicted"/>
<keyword evidence="2" id="KW-1185">Reference proteome</keyword>
<name>A0A9N9P3Z9_9GLOM</name>